<dbReference type="InterPro" id="IPR036263">
    <property type="entry name" value="Chorismate_II_sf"/>
</dbReference>
<proteinExistence type="predicted"/>
<dbReference type="Proteomes" id="UP000466388">
    <property type="component" value="Unassembled WGS sequence"/>
</dbReference>
<dbReference type="GO" id="GO:0004106">
    <property type="term" value="F:chorismate mutase activity"/>
    <property type="evidence" value="ECO:0007669"/>
    <property type="project" value="UniProtKB-EC"/>
</dbReference>
<dbReference type="SMART" id="SM00830">
    <property type="entry name" value="CM_2"/>
    <property type="match status" value="1"/>
</dbReference>
<dbReference type="NCBIfam" id="TIGR01805">
    <property type="entry name" value="CM_mono_grmpos"/>
    <property type="match status" value="1"/>
</dbReference>
<reference evidence="3 4" key="1">
    <citation type="submission" date="2019-11" db="EMBL/GenBank/DDBJ databases">
        <title>Lactobacillus sp. nov. CRM56-3, isolated from fermented tea leaves.</title>
        <authorList>
            <person name="Phuengjayaem S."/>
            <person name="Tanasupawat S."/>
        </authorList>
    </citation>
    <scope>NUCLEOTIDE SEQUENCE [LARGE SCALE GENOMIC DNA]</scope>
    <source>
        <strain evidence="3 4">CRM56-3</strain>
    </source>
</reference>
<organism evidence="3 4">
    <name type="scientific">Secundilactobacillus folii</name>
    <dbReference type="NCBI Taxonomy" id="2678357"/>
    <lineage>
        <taxon>Bacteria</taxon>
        <taxon>Bacillati</taxon>
        <taxon>Bacillota</taxon>
        <taxon>Bacilli</taxon>
        <taxon>Lactobacillales</taxon>
        <taxon>Lactobacillaceae</taxon>
        <taxon>Secundilactobacillus</taxon>
    </lineage>
</organism>
<name>A0A7X3C3T7_9LACO</name>
<evidence type="ECO:0000259" key="2">
    <source>
        <dbReference type="PROSITE" id="PS51168"/>
    </source>
</evidence>
<evidence type="ECO:0000313" key="4">
    <source>
        <dbReference type="Proteomes" id="UP000466388"/>
    </source>
</evidence>
<dbReference type="GO" id="GO:0046417">
    <property type="term" value="P:chorismate metabolic process"/>
    <property type="evidence" value="ECO:0007669"/>
    <property type="project" value="InterPro"/>
</dbReference>
<feature type="domain" description="Chorismate mutase" evidence="2">
    <location>
        <begin position="10"/>
        <end position="100"/>
    </location>
</feature>
<dbReference type="InterPro" id="IPR011279">
    <property type="entry name" value="Chorismate_mutase_GmP"/>
</dbReference>
<dbReference type="GO" id="GO:0009697">
    <property type="term" value="P:salicylic acid biosynthetic process"/>
    <property type="evidence" value="ECO:0007669"/>
    <property type="project" value="TreeGrafter"/>
</dbReference>
<dbReference type="InterPro" id="IPR051331">
    <property type="entry name" value="Chorismate_mutase-related"/>
</dbReference>
<keyword evidence="4" id="KW-1185">Reference proteome</keyword>
<dbReference type="SUPFAM" id="SSF48600">
    <property type="entry name" value="Chorismate mutase II"/>
    <property type="match status" value="1"/>
</dbReference>
<dbReference type="EMBL" id="WNJO01000011">
    <property type="protein sequence ID" value="MTV82862.1"/>
    <property type="molecule type" value="Genomic_DNA"/>
</dbReference>
<dbReference type="Pfam" id="PF01817">
    <property type="entry name" value="CM_2"/>
    <property type="match status" value="1"/>
</dbReference>
<keyword evidence="1 3" id="KW-0413">Isomerase</keyword>
<dbReference type="Gene3D" id="1.20.59.10">
    <property type="entry name" value="Chorismate mutase"/>
    <property type="match status" value="1"/>
</dbReference>
<dbReference type="InterPro" id="IPR036979">
    <property type="entry name" value="CM_dom_sf"/>
</dbReference>
<dbReference type="InterPro" id="IPR002701">
    <property type="entry name" value="CM_II_prokaryot"/>
</dbReference>
<gene>
    <name evidence="3" type="ORF">GM612_09415</name>
</gene>
<sequence>METKDNASGAWRPNELAAARQQINQIDDQIVKLLAQRFDAVTKVNEAKQSADLPVMDQGREDQVLDRVTNKDPNPETHVYMRQIFETIMKNSRDYQTHLTNTDSNH</sequence>
<evidence type="ECO:0000313" key="3">
    <source>
        <dbReference type="EMBL" id="MTV82862.1"/>
    </source>
</evidence>
<dbReference type="PANTHER" id="PTHR38041">
    <property type="entry name" value="CHORISMATE MUTASE"/>
    <property type="match status" value="1"/>
</dbReference>
<evidence type="ECO:0000256" key="1">
    <source>
        <dbReference type="ARBA" id="ARBA00023235"/>
    </source>
</evidence>
<dbReference type="PANTHER" id="PTHR38041:SF1">
    <property type="entry name" value="CHORISMATE MUTASE"/>
    <property type="match status" value="1"/>
</dbReference>
<comment type="caution">
    <text evidence="3">The sequence shown here is derived from an EMBL/GenBank/DDBJ whole genome shotgun (WGS) entry which is preliminary data.</text>
</comment>
<dbReference type="PROSITE" id="PS51168">
    <property type="entry name" value="CHORISMATE_MUT_2"/>
    <property type="match status" value="1"/>
</dbReference>
<protein>
    <submittedName>
        <fullName evidence="3">Chorismate mutase</fullName>
        <ecNumber evidence="3">5.4.99.5</ecNumber>
    </submittedName>
</protein>
<accession>A0A7X3C3T7</accession>
<dbReference type="AlphaFoldDB" id="A0A7X3C3T7"/>
<dbReference type="EC" id="5.4.99.5" evidence="3"/>